<evidence type="ECO:0000313" key="1">
    <source>
        <dbReference type="EMBL" id="OAD67296.1"/>
    </source>
</evidence>
<dbReference type="Proteomes" id="UP000077315">
    <property type="component" value="Unassembled WGS sequence"/>
</dbReference>
<dbReference type="VEuPathDB" id="FungiDB:PHYBLDRAFT_174334"/>
<reference evidence="2" key="1">
    <citation type="submission" date="2015-06" db="EMBL/GenBank/DDBJ databases">
        <title>Expansion of signal transduction pathways in fungi by whole-genome duplication.</title>
        <authorList>
            <consortium name="DOE Joint Genome Institute"/>
            <person name="Corrochano L.M."/>
            <person name="Kuo A."/>
            <person name="Marcet-Houben M."/>
            <person name="Polaino S."/>
            <person name="Salamov A."/>
            <person name="Villalobos J.M."/>
            <person name="Alvarez M.I."/>
            <person name="Avalos J."/>
            <person name="Benito E.P."/>
            <person name="Benoit I."/>
            <person name="Burger G."/>
            <person name="Camino L.P."/>
            <person name="Canovas D."/>
            <person name="Cerda-Olmedo E."/>
            <person name="Cheng J.-F."/>
            <person name="Dominguez A."/>
            <person name="Elias M."/>
            <person name="Eslava A.P."/>
            <person name="Glaser F."/>
            <person name="Grimwood J."/>
            <person name="Gutierrez G."/>
            <person name="Heitman J."/>
            <person name="Henrissat B."/>
            <person name="Iturriaga E.A."/>
            <person name="Lang B.F."/>
            <person name="Lavin J.L."/>
            <person name="Lee S."/>
            <person name="Li W."/>
            <person name="Lindquist E."/>
            <person name="Lopez-Garcia S."/>
            <person name="Luque E.M."/>
            <person name="Marcos A.T."/>
            <person name="Martin J."/>
            <person name="McCluskey K."/>
            <person name="Medina H.R."/>
            <person name="Miralles-Duran A."/>
            <person name="Miyazaki A."/>
            <person name="Munoz-Torres E."/>
            <person name="Oguiza J.A."/>
            <person name="Ohm R."/>
            <person name="Olmedo M."/>
            <person name="Orejas M."/>
            <person name="Ortiz-Castellanos L."/>
            <person name="Pisabarro A.G."/>
            <person name="Rodriguez-Romero J."/>
            <person name="Ruiz-Herrera J."/>
            <person name="Ruiz-Vazquez R."/>
            <person name="Sanz C."/>
            <person name="Schackwitz W."/>
            <person name="Schmutz J."/>
            <person name="Shahriari M."/>
            <person name="Shelest E."/>
            <person name="Silva-Franco F."/>
            <person name="Soanes D."/>
            <person name="Syed K."/>
            <person name="Tagua V.G."/>
            <person name="Talbot N.J."/>
            <person name="Thon M."/>
            <person name="De vries R.P."/>
            <person name="Wiebenga A."/>
            <person name="Yadav J.S."/>
            <person name="Braun E.L."/>
            <person name="Baker S."/>
            <person name="Garre V."/>
            <person name="Horwitz B."/>
            <person name="Torres-Martinez S."/>
            <person name="Idnurm A."/>
            <person name="Herrera-Estrella A."/>
            <person name="Gabaldon T."/>
            <person name="Grigoriev I.V."/>
        </authorList>
    </citation>
    <scope>NUCLEOTIDE SEQUENCE [LARGE SCALE GENOMIC DNA]</scope>
    <source>
        <strain evidence="2">NRRL 1555(-)</strain>
    </source>
</reference>
<evidence type="ECO:0008006" key="3">
    <source>
        <dbReference type="Google" id="ProtNLM"/>
    </source>
</evidence>
<dbReference type="EMBL" id="KV441024">
    <property type="protein sequence ID" value="OAD67296.1"/>
    <property type="molecule type" value="Genomic_DNA"/>
</dbReference>
<dbReference type="SUPFAM" id="SSF52047">
    <property type="entry name" value="RNI-like"/>
    <property type="match status" value="1"/>
</dbReference>
<proteinExistence type="predicted"/>
<evidence type="ECO:0000313" key="2">
    <source>
        <dbReference type="Proteomes" id="UP000077315"/>
    </source>
</evidence>
<dbReference type="GeneID" id="28998138"/>
<dbReference type="InterPro" id="IPR032675">
    <property type="entry name" value="LRR_dom_sf"/>
</dbReference>
<sequence length="560" mass="66573">MEAKLPPNILSYIATHVAKTDRISCALVCKLWTEPFLGAYWSKVAVTRYVLRYIFDPLKQRKIYQTNAHRMWALDINHIAYEDIKYIPDLQRVYPKIKYLECYEDRDNSHRVTDSVNWSLWNSLTHLSISLNYEPFELEKSFIKLSVLSGLVHFTLKPSRGRDSNIISWVQFESLHHNLPRLEYLVVEYGLIQISKDDMRVIKSVKSAPAIETLLIFDTFVDASWTAYFAIKYPHLQNLNFKSYSYDKIARHLIYDQQRYRDQVEILSALDRFFPCLKKSEACSISYNGWPFSIFYDTLYNCGEPSNMNGLNSCTRLISGSLKFMRVYDYALSKDFFPKLVELYINVDGYRVEIENILNQFPVLRSLYIEKSSVDFGKHPQSISIQHSLQRLEIKNTKVALRLFNYISLRCEHLKFVKLHNLLIRDTELDESGQAIFDMSLLQLETLIVYNITFKSRAVKHLSHTMQIPRKNWYHVCSDKTNKKPRHLAWELGKRDIEFSQRYCKDHLHRSNREKRRKDMERDEDGYVLKRFWKRDLQYDVLILRLKSVEKHFLDKKRIL</sequence>
<accession>A0A167K4Y7</accession>
<dbReference type="Gene3D" id="3.80.10.10">
    <property type="entry name" value="Ribonuclease Inhibitor"/>
    <property type="match status" value="1"/>
</dbReference>
<gene>
    <name evidence="1" type="ORF">PHYBLDRAFT_174334</name>
</gene>
<organism evidence="1 2">
    <name type="scientific">Phycomyces blakesleeanus (strain ATCC 8743b / DSM 1359 / FGSC 10004 / NBRC 33097 / NRRL 1555)</name>
    <dbReference type="NCBI Taxonomy" id="763407"/>
    <lineage>
        <taxon>Eukaryota</taxon>
        <taxon>Fungi</taxon>
        <taxon>Fungi incertae sedis</taxon>
        <taxon>Mucoromycota</taxon>
        <taxon>Mucoromycotina</taxon>
        <taxon>Mucoromycetes</taxon>
        <taxon>Mucorales</taxon>
        <taxon>Phycomycetaceae</taxon>
        <taxon>Phycomyces</taxon>
    </lineage>
</organism>
<dbReference type="AlphaFoldDB" id="A0A167K4Y7"/>
<dbReference type="OrthoDB" id="2243238at2759"/>
<keyword evidence="2" id="KW-1185">Reference proteome</keyword>
<name>A0A167K4Y7_PHYB8</name>
<dbReference type="InParanoid" id="A0A167K4Y7"/>
<protein>
    <recommendedName>
        <fullName evidence="3">F-box domain-containing protein</fullName>
    </recommendedName>
</protein>
<dbReference type="RefSeq" id="XP_018285336.1">
    <property type="nucleotide sequence ID" value="XM_018437232.1"/>
</dbReference>